<accession>A0A2U3KPH3</accession>
<dbReference type="EMBL" id="OMOD01000129">
    <property type="protein sequence ID" value="SPF41439.1"/>
    <property type="molecule type" value="Genomic_DNA"/>
</dbReference>
<dbReference type="InterPro" id="IPR001845">
    <property type="entry name" value="HTH_ArsR_DNA-bd_dom"/>
</dbReference>
<dbReference type="Pfam" id="PF12840">
    <property type="entry name" value="HTH_20"/>
    <property type="match status" value="1"/>
</dbReference>
<dbReference type="AlphaFoldDB" id="A0A2U3KPH3"/>
<dbReference type="Proteomes" id="UP000238701">
    <property type="component" value="Unassembled WGS sequence"/>
</dbReference>
<organism evidence="2 3">
    <name type="scientific">Candidatus Sulfotelmatobacter kueseliae</name>
    <dbReference type="NCBI Taxonomy" id="2042962"/>
    <lineage>
        <taxon>Bacteria</taxon>
        <taxon>Pseudomonadati</taxon>
        <taxon>Acidobacteriota</taxon>
        <taxon>Terriglobia</taxon>
        <taxon>Terriglobales</taxon>
        <taxon>Candidatus Korobacteraceae</taxon>
        <taxon>Candidatus Sulfotelmatobacter</taxon>
    </lineage>
</organism>
<dbReference type="PANTHER" id="PTHR38600:SF2">
    <property type="entry name" value="SLL0088 PROTEIN"/>
    <property type="match status" value="1"/>
</dbReference>
<sequence length="148" mass="17083">MKKVLDILHHVTVWLHIMRHRSVTYSPPRISTGRATEATFQALADPTRRAVLDLLRRGSQPAGQIASAFTVSRPAISKHLRLLRRAHLVREQRQGRHRVYQLNPDPLRAVDSWIDQYRSFWATSLNNLKAFVEAEHAREAHSAPRKSR</sequence>
<dbReference type="SMART" id="SM00418">
    <property type="entry name" value="HTH_ARSR"/>
    <property type="match status" value="1"/>
</dbReference>
<dbReference type="InterPro" id="IPR011991">
    <property type="entry name" value="ArsR-like_HTH"/>
</dbReference>
<dbReference type="NCBIfam" id="NF033788">
    <property type="entry name" value="HTH_metalloreg"/>
    <property type="match status" value="1"/>
</dbReference>
<feature type="domain" description="HTH arsR-type" evidence="1">
    <location>
        <begin position="28"/>
        <end position="122"/>
    </location>
</feature>
<dbReference type="PRINTS" id="PR00778">
    <property type="entry name" value="HTHARSR"/>
</dbReference>
<dbReference type="InterPro" id="IPR036388">
    <property type="entry name" value="WH-like_DNA-bd_sf"/>
</dbReference>
<protein>
    <submittedName>
        <fullName evidence="2">Transcriptional regulator, ArsR family (Modular protein)</fullName>
    </submittedName>
</protein>
<name>A0A2U3KPH3_9BACT</name>
<dbReference type="InterPro" id="IPR036390">
    <property type="entry name" value="WH_DNA-bd_sf"/>
</dbReference>
<dbReference type="PROSITE" id="PS50987">
    <property type="entry name" value="HTH_ARSR_2"/>
    <property type="match status" value="1"/>
</dbReference>
<dbReference type="PANTHER" id="PTHR38600">
    <property type="entry name" value="TRANSCRIPTIONAL REGULATORY PROTEIN"/>
    <property type="match status" value="1"/>
</dbReference>
<dbReference type="CDD" id="cd00090">
    <property type="entry name" value="HTH_ARSR"/>
    <property type="match status" value="1"/>
</dbReference>
<proteinExistence type="predicted"/>
<dbReference type="Gene3D" id="1.10.10.10">
    <property type="entry name" value="Winged helix-like DNA-binding domain superfamily/Winged helix DNA-binding domain"/>
    <property type="match status" value="1"/>
</dbReference>
<reference evidence="3" key="1">
    <citation type="submission" date="2018-02" db="EMBL/GenBank/DDBJ databases">
        <authorList>
            <person name="Hausmann B."/>
        </authorList>
    </citation>
    <scope>NUCLEOTIDE SEQUENCE [LARGE SCALE GENOMIC DNA]</scope>
    <source>
        <strain evidence="3">Peat soil MAG SbA1</strain>
    </source>
</reference>
<dbReference type="SUPFAM" id="SSF46785">
    <property type="entry name" value="Winged helix' DNA-binding domain"/>
    <property type="match status" value="1"/>
</dbReference>
<evidence type="ECO:0000313" key="2">
    <source>
        <dbReference type="EMBL" id="SPF41439.1"/>
    </source>
</evidence>
<dbReference type="GO" id="GO:0003700">
    <property type="term" value="F:DNA-binding transcription factor activity"/>
    <property type="evidence" value="ECO:0007669"/>
    <property type="project" value="InterPro"/>
</dbReference>
<evidence type="ECO:0000259" key="1">
    <source>
        <dbReference type="PROSITE" id="PS50987"/>
    </source>
</evidence>
<evidence type="ECO:0000313" key="3">
    <source>
        <dbReference type="Proteomes" id="UP000238701"/>
    </source>
</evidence>
<gene>
    <name evidence="2" type="ORF">SBA1_360030</name>
</gene>